<dbReference type="Gene3D" id="1.10.132.50">
    <property type="entry name" value="ATP synthase (C/AC39) subunit, domain 3"/>
    <property type="match status" value="2"/>
</dbReference>
<dbReference type="InterPro" id="IPR044911">
    <property type="entry name" value="V-type_ATPase_csu/dsu_dom_3"/>
</dbReference>
<dbReference type="KEGG" id="asul:DFR86_05995"/>
<dbReference type="Proteomes" id="UP000248410">
    <property type="component" value="Chromosome"/>
</dbReference>
<dbReference type="GO" id="GO:0046961">
    <property type="term" value="F:proton-transporting ATPase activity, rotational mechanism"/>
    <property type="evidence" value="ECO:0007669"/>
    <property type="project" value="InterPro"/>
</dbReference>
<reference evidence="3 4" key="1">
    <citation type="submission" date="2018-05" db="EMBL/GenBank/DDBJ databases">
        <title>Complete Genome Sequences of Extremely Thermoacidophilic, Metal-Mobilizing Type-Strain Members of the Archaeal Family Sulfolobaceae: Acidianus brierleyi DSM-1651T, Acidianus sulfidivorans DSM-18786T, Metallosphaera hakonensis DSM-7519T, and Metallosphaera prunae DSM-10039T.</title>
        <authorList>
            <person name="Counts J.A."/>
            <person name="Kelly R.M."/>
        </authorList>
    </citation>
    <scope>NUCLEOTIDE SEQUENCE [LARGE SCALE GENOMIC DNA]</scope>
    <source>
        <strain evidence="3 4">JP7</strain>
    </source>
</reference>
<dbReference type="GeneID" id="36837502"/>
<organism evidence="3 4">
    <name type="scientific">Acidianus sulfidivorans JP7</name>
    <dbReference type="NCBI Taxonomy" id="619593"/>
    <lineage>
        <taxon>Archaea</taxon>
        <taxon>Thermoproteota</taxon>
        <taxon>Thermoprotei</taxon>
        <taxon>Sulfolobales</taxon>
        <taxon>Sulfolobaceae</taxon>
        <taxon>Acidianus</taxon>
    </lineage>
</organism>
<keyword evidence="1" id="KW-0813">Transport</keyword>
<protein>
    <submittedName>
        <fullName evidence="3">ATPase</fullName>
    </submittedName>
</protein>
<dbReference type="SUPFAM" id="SSF103486">
    <property type="entry name" value="V-type ATP synthase subunit C"/>
    <property type="match status" value="1"/>
</dbReference>
<evidence type="ECO:0000256" key="1">
    <source>
        <dbReference type="ARBA" id="ARBA00022448"/>
    </source>
</evidence>
<name>A0A2U9IME2_9CREN</name>
<evidence type="ECO:0000313" key="3">
    <source>
        <dbReference type="EMBL" id="AWR97155.1"/>
    </source>
</evidence>
<sequence>MSSASMAYVSSISRLYKSKTLSRSLLTEILAENDWKDAVGILKDRGFIEEVPDTIEDFERNLKKKAITNIRKFSNLASSVKISHDILQLYYYLFTLDEFKAIISSIYNKVQLPKSEEFSKIIESNPSTIEELRSNIKDTIHGDGLEYALSKNPKDLSQINSLLDFYFIEKISQIVESLRGDWKASADAIICTYKDYYSVSLAIRKKMSSNVLCQISSDTIRDLSTTEDTNALVDIIRRTSYSKFIKISDLYSTVASLYRLAKVRARRGALDAFMGSPFTPVTALALAELLRLDTEDLITIINGLKIGLNKDAIKEKLSLEIV</sequence>
<gene>
    <name evidence="3" type="ORF">DFR86_05995</name>
</gene>
<dbReference type="Pfam" id="PF01992">
    <property type="entry name" value="vATP-synt_AC39"/>
    <property type="match status" value="1"/>
</dbReference>
<proteinExistence type="predicted"/>
<keyword evidence="2" id="KW-0406">Ion transport</keyword>
<dbReference type="RefSeq" id="WP_110380045.1">
    <property type="nucleotide sequence ID" value="NZ_CP029288.2"/>
</dbReference>
<dbReference type="EMBL" id="CP029288">
    <property type="protein sequence ID" value="AWR97155.1"/>
    <property type="molecule type" value="Genomic_DNA"/>
</dbReference>
<evidence type="ECO:0000313" key="4">
    <source>
        <dbReference type="Proteomes" id="UP000248410"/>
    </source>
</evidence>
<keyword evidence="4" id="KW-1185">Reference proteome</keyword>
<dbReference type="InterPro" id="IPR036079">
    <property type="entry name" value="ATPase_csu/dsu_sf"/>
</dbReference>
<evidence type="ECO:0000256" key="2">
    <source>
        <dbReference type="ARBA" id="ARBA00023065"/>
    </source>
</evidence>
<dbReference type="AlphaFoldDB" id="A0A2U9IME2"/>
<dbReference type="InterPro" id="IPR002843">
    <property type="entry name" value="ATPase_V0-cplx_csu/dsu"/>
</dbReference>
<accession>A0A2U9IME2</accession>
<dbReference type="OrthoDB" id="42558at2157"/>